<evidence type="ECO:0000256" key="4">
    <source>
        <dbReference type="ARBA" id="ARBA00022737"/>
    </source>
</evidence>
<dbReference type="PROSITE" id="PS52053">
    <property type="entry name" value="NEL"/>
    <property type="match status" value="1"/>
</dbReference>
<dbReference type="PATRIC" id="fig|294.125.peg.3951"/>
<keyword evidence="6" id="KW-0832">Ubl conjugation</keyword>
<feature type="active site" description="Glycyl thioester intermediate" evidence="6">
    <location>
        <position position="1946"/>
    </location>
</feature>
<dbReference type="PANTHER" id="PTHR48051">
    <property type="match status" value="1"/>
</dbReference>
<dbReference type="GO" id="GO:0061630">
    <property type="term" value="F:ubiquitin protein ligase activity"/>
    <property type="evidence" value="ECO:0007669"/>
    <property type="project" value="UniProtKB-EC"/>
</dbReference>
<dbReference type="InterPro" id="IPR050216">
    <property type="entry name" value="LRR_domain-containing"/>
</dbReference>
<name>A0A0D0TAS0_PSEFL</name>
<dbReference type="EC" id="2.3.2.27" evidence="2"/>
<keyword evidence="3" id="KW-0433">Leucine-rich repeat</keyword>
<organism evidence="8 9">
    <name type="scientific">Pseudomonas fluorescens</name>
    <dbReference type="NCBI Taxonomy" id="294"/>
    <lineage>
        <taxon>Bacteria</taxon>
        <taxon>Pseudomonadati</taxon>
        <taxon>Pseudomonadota</taxon>
        <taxon>Gammaproteobacteria</taxon>
        <taxon>Pseudomonadales</taxon>
        <taxon>Pseudomonadaceae</taxon>
        <taxon>Pseudomonas</taxon>
    </lineage>
</organism>
<keyword evidence="6" id="KW-0964">Secreted</keyword>
<dbReference type="EMBL" id="JXCQ01000040">
    <property type="protein sequence ID" value="KIR20706.1"/>
    <property type="molecule type" value="Genomic_DNA"/>
</dbReference>
<dbReference type="InterPro" id="IPR029487">
    <property type="entry name" value="NEL_dom"/>
</dbReference>
<evidence type="ECO:0000313" key="9">
    <source>
        <dbReference type="Proteomes" id="UP000032210"/>
    </source>
</evidence>
<dbReference type="Pfam" id="PF14496">
    <property type="entry name" value="NEL"/>
    <property type="match status" value="1"/>
</dbReference>
<keyword evidence="6" id="KW-0833">Ubl conjugation pathway</keyword>
<dbReference type="Gene3D" id="3.80.10.10">
    <property type="entry name" value="Ribonuclease Inhibitor"/>
    <property type="match status" value="1"/>
</dbReference>
<dbReference type="Gene3D" id="1.20.58.360">
    <property type="entry name" value="Shigella T3SS effector IpaH defines"/>
    <property type="match status" value="1"/>
</dbReference>
<evidence type="ECO:0000256" key="5">
    <source>
        <dbReference type="ARBA" id="ARBA00023026"/>
    </source>
</evidence>
<dbReference type="GO" id="GO:0016567">
    <property type="term" value="P:protein ubiquitination"/>
    <property type="evidence" value="ECO:0007669"/>
    <property type="project" value="InterPro"/>
</dbReference>
<evidence type="ECO:0000256" key="1">
    <source>
        <dbReference type="ARBA" id="ARBA00000900"/>
    </source>
</evidence>
<comment type="similarity">
    <text evidence="6">Belongs to the LRR-containing bacterial E3 ligase family.</text>
</comment>
<reference evidence="8 9" key="1">
    <citation type="submission" date="2015-01" db="EMBL/GenBank/DDBJ databases">
        <title>Genome sequence of the beneficial rhizobacterium Pseudomonas fluorescens 2-79.</title>
        <authorList>
            <person name="Thuermer A."/>
            <person name="Daniel R."/>
        </authorList>
    </citation>
    <scope>NUCLEOTIDE SEQUENCE [LARGE SCALE GENOMIC DNA]</scope>
    <source>
        <strain evidence="8 9">2-79</strain>
    </source>
</reference>
<comment type="PTM">
    <text evidence="6">Ubiquitinated in the presence of host E1 ubiquitin-activating enzyme, E2 ubiquitin-conjugating enzyme and ubiquitin.</text>
</comment>
<evidence type="ECO:0000256" key="2">
    <source>
        <dbReference type="ARBA" id="ARBA00012483"/>
    </source>
</evidence>
<dbReference type="InterPro" id="IPR032675">
    <property type="entry name" value="LRR_dom_sf"/>
</dbReference>
<evidence type="ECO:0000313" key="8">
    <source>
        <dbReference type="EMBL" id="KIR20706.1"/>
    </source>
</evidence>
<dbReference type="RefSeq" id="WP_043050130.1">
    <property type="nucleotide sequence ID" value="NZ_JXCQ01000040.1"/>
</dbReference>
<dbReference type="PANTHER" id="PTHR48051:SF46">
    <property type="entry name" value="LEUCINE RICH REPEAT-CONTAINING DOMAIN PROTEIN"/>
    <property type="match status" value="1"/>
</dbReference>
<gene>
    <name evidence="8" type="ORF">PFLU3_38510</name>
</gene>
<evidence type="ECO:0000256" key="3">
    <source>
        <dbReference type="ARBA" id="ARBA00022614"/>
    </source>
</evidence>
<proteinExistence type="inferred from homology"/>
<keyword evidence="6" id="KW-0808">Transferase</keyword>
<evidence type="ECO:0000259" key="7">
    <source>
        <dbReference type="PROSITE" id="PS52053"/>
    </source>
</evidence>
<dbReference type="GO" id="GO:0005576">
    <property type="term" value="C:extracellular region"/>
    <property type="evidence" value="ECO:0007669"/>
    <property type="project" value="UniProtKB-UniRule"/>
</dbReference>
<dbReference type="Proteomes" id="UP000032210">
    <property type="component" value="Unassembled WGS sequence"/>
</dbReference>
<comment type="caution">
    <text evidence="8">The sequence shown here is derived from an EMBL/GenBank/DDBJ whole genome shotgun (WGS) entry which is preliminary data.</text>
</comment>
<dbReference type="SUPFAM" id="SSF52058">
    <property type="entry name" value="L domain-like"/>
    <property type="match status" value="1"/>
</dbReference>
<dbReference type="GO" id="GO:0005737">
    <property type="term" value="C:cytoplasm"/>
    <property type="evidence" value="ECO:0007669"/>
    <property type="project" value="TreeGrafter"/>
</dbReference>
<keyword evidence="4" id="KW-0677">Repeat</keyword>
<accession>A0A0D0TAS0</accession>
<keyword evidence="6" id="KW-1035">Host cytoplasm</keyword>
<protein>
    <recommendedName>
        <fullName evidence="2">RING-type E3 ubiquitin transferase</fullName>
        <ecNumber evidence="2">2.3.2.27</ecNumber>
    </recommendedName>
</protein>
<sequence>MATHLLLNGLSGNLQSNESWARQQALEFIRQTFTRTLASLTPSQQQDYVRLQREALHALNAVDKANTELIDAFKTDGLVQLRSKLGGLDPEAIFLHTRYLEDVGAPQPWEPRTSDILPLAGQRFRRAFDEWMYRAHISTMSLWDAACLNFDFATEVKHKTGHSFVDSTYLTGVDKQQLNVQRFIAISRELDLGGQLKNRLETVLGPGGTLQALIQASARACLRFEALEAYRNRASTGVTWALHEQLVQAIDGSGPALGFDTLSMQTGPYETAVPLPLLLIRVASLGVLSYFPFRPGGALHFHTDAKAAGAQFLADLKLGQRNRDLGWFSRQLPMSQMHAFKQLLSDESRPTGLSPAAGFLYDTFHHWFPERTVDQLRFTNDPQSGPGKTLVQAFAARQVQRYQANLSTLATTRSERDLQAVIDGAAAVADEVLQLLLTPIPGGVTGLNRIMQAVVFGSLSYSLVAGITQAAQGEASNFAAALTDVADLAVNGLLISTAGRVHRLRMEGLLQRLGNPRKVQRADGEFELWKPDISPFATLDQHLLNGQVANPQGVYQVNGNQYVWLIQDQQRQVVQVQLDPQSQRFVLKQHNGASFAPPIIFNPAQQAWTLDLQGAHTLSDVQLAERMLPNGSSAVPSTAMERMLRSTSTTRATLDRIWAGEPAPVNLIESVRRLQVDQVIKQLIHDFHRRGHMPPYADSSVLCLLTQLETWPRDCAIRIHDQAGTPMETYAGSRQLPPAVQFIDLTRRDDGTYLAFGDNTQGVARQEQLFELIMAGQPADSTLGKEGSAHLTLAQRIARVRVQISALAKARQIELFSAMTRHAGKAREQVPATDGASELVPIKVASPLVEVTPLLQKLHDLYPPLTPANLQQLLVQTPLTAAQQSQFLSHGQLPASVQRHLEHQRTALRIDAVIDGLYHPRAYHQDTDQWAREFASSLVRKTLGRHFVVTEMNNGAPADRYVSSGPNDTTVELLHYGEGRYQAYDMRNGGPIPVSPPADSFYLAIGSVLQPHERTQLGMRSAADAQGLRQTLGDLMSTQRSPDGYVSLLDNSLAQYEQRIVLPTDLLPNAQGLYEYQGQQLVPLYGSLYPVVFDNTLLKWRLKHPQKVGVQTPRLEHNGLGAWRLSSENPMTWDDHRLFYRLGPQDYNVDQPTAARILRITGTPPSALRQVHSANLPPPPLLADTSKRFRIEREIESFIQAMTTYSAKGNARPALQLLLACALPTWPASHVLHVVDSDGQIIRSFPAANARAPNIIRMSFEQSRGAEPLSAIVRNDTVARALLDELPESLEERLFKLGKKIAEYAHRERTQLFDTLYAQSESNGTTALQRRLRQHYPNLPGSALDAMLEQASPRELKQLHEHDEVGLRLAEQARLSANDVRLNRAFEGLYLRTLRNPDSETIILHLLKSAAGWPANTRLDIHLVDANGALLNSAGHLDGSARKVLANVDGRYLAYDQQGQLLGDTAEDLFGALSLVLGGVELAPLQNSIADAALNQRIAIKALLDIPHIPHWLQPPMALDTSFTAYPFSLSNLWPFSSSQQPVDLVSKVLELYPSLNRAAAHDLIDDLGMSDPAALIELQRRKVEYQALDHGLTRWADAPHANDADDPLGLNLGRRRFVAQQIRRAWRRETGAPYQNGLFDAHHLVVQLDGNDLPDPDFILGTRGFEHIESLRLMADEFPATGNAFLSKFVNLKYLQVDCQLTELPTSITDMTQLEHLDLSSNDIRLTVEARERLRSLTRLEELHLDGNSLVLTPDVSTMTRLRILSLRGTGITQWPIGAERRPNMNALLLQDNFITHVPPVLYTDARMHLTNRNTYLHGNDLSPDTWLRLDEYRQSTGIRLGGAARGPQHAPAAPHEIDQWLAGVPAIEHPKRKQLWEQLRANESVHADDVFEVLRDLPNTYAYSASSESRQALTTRVWTLLLAMADSTELRNNVCLNTYGAGDCGDSVLLAFTKMELELRIHQAKAKTRTYESDRDLLKLATGRFYLNQLDEFSARFIELREMAALEVDPAEVTIYMRAQLADEFDLPFHPLELLYTVDTYVTDTVLDDARTELRRLGASSALQEWLLMEGFWIEYLARSHPEPFSTVKDSIKHKVRQLDKELTDKRSEDYLERRQSLVDLEQAELNRLVRQLTLATQAALQHA</sequence>
<keyword evidence="5" id="KW-0843">Virulence</keyword>
<evidence type="ECO:0000256" key="6">
    <source>
        <dbReference type="PROSITE-ProRule" id="PRU01398"/>
    </source>
</evidence>
<feature type="domain" description="NEL" evidence="7">
    <location>
        <begin position="1854"/>
        <end position="2146"/>
    </location>
</feature>
<comment type="catalytic activity">
    <reaction evidence="1">
        <text>S-ubiquitinyl-[E2 ubiquitin-conjugating enzyme]-L-cysteine + [acceptor protein]-L-lysine = [E2 ubiquitin-conjugating enzyme]-L-cysteine + N(6)-ubiquitinyl-[acceptor protein]-L-lysine.</text>
        <dbReference type="EC" id="2.3.2.27"/>
    </reaction>
</comment>